<dbReference type="GO" id="GO:0006824">
    <property type="term" value="P:cobalt ion transport"/>
    <property type="evidence" value="ECO:0007669"/>
    <property type="project" value="TreeGrafter"/>
</dbReference>
<evidence type="ECO:0000256" key="1">
    <source>
        <dbReference type="ARBA" id="ARBA00004141"/>
    </source>
</evidence>
<comment type="subcellular location">
    <subcellularLocation>
        <location evidence="1">Membrane</location>
        <topology evidence="1">Multi-pass membrane protein</topology>
    </subcellularLocation>
</comment>
<evidence type="ECO:0000313" key="6">
    <source>
        <dbReference type="EMBL" id="MBB6647405.1"/>
    </source>
</evidence>
<proteinExistence type="predicted"/>
<accession>A0A7J9SKE7</accession>
<organism evidence="6 7">
    <name type="scientific">Halobellus ruber</name>
    <dbReference type="NCBI Taxonomy" id="2761102"/>
    <lineage>
        <taxon>Archaea</taxon>
        <taxon>Methanobacteriati</taxon>
        <taxon>Methanobacteriota</taxon>
        <taxon>Stenosarchaea group</taxon>
        <taxon>Halobacteria</taxon>
        <taxon>Halobacteriales</taxon>
        <taxon>Haloferacaceae</taxon>
        <taxon>Halobellus</taxon>
    </lineage>
</organism>
<evidence type="ECO:0000313" key="7">
    <source>
        <dbReference type="Proteomes" id="UP000546257"/>
    </source>
</evidence>
<dbReference type="InterPro" id="IPR052770">
    <property type="entry name" value="Cobalt_transport_CbiQ"/>
</dbReference>
<keyword evidence="2 5" id="KW-0812">Transmembrane</keyword>
<feature type="transmembrane region" description="Helical" evidence="5">
    <location>
        <begin position="223"/>
        <end position="240"/>
    </location>
</feature>
<feature type="transmembrane region" description="Helical" evidence="5">
    <location>
        <begin position="68"/>
        <end position="91"/>
    </location>
</feature>
<name>A0A7J9SKE7_9EURY</name>
<dbReference type="CDD" id="cd16914">
    <property type="entry name" value="EcfT"/>
    <property type="match status" value="1"/>
</dbReference>
<dbReference type="RefSeq" id="WP_185193778.1">
    <property type="nucleotide sequence ID" value="NZ_JACKXD010000005.1"/>
</dbReference>
<gene>
    <name evidence="6" type="ORF">H5V44_14120</name>
</gene>
<dbReference type="Pfam" id="PF02361">
    <property type="entry name" value="CbiQ"/>
    <property type="match status" value="1"/>
</dbReference>
<comment type="caution">
    <text evidence="6">The sequence shown here is derived from an EMBL/GenBank/DDBJ whole genome shotgun (WGS) entry which is preliminary data.</text>
</comment>
<evidence type="ECO:0000256" key="4">
    <source>
        <dbReference type="ARBA" id="ARBA00023136"/>
    </source>
</evidence>
<sequence length="241" mass="25478">MHRTLERIQVDATPAVCGPLRVYFVGAALLLTATATRVGAFAVATVAFGTLTLHAVGRAYFGLVRYPLAFLLPSVAVVAVITPGTPVAAVWRLSVTEQGLATAATVGLRAVASLTVLSFLVSTTTVPQFVAALDDLRLPDPVTELLLLVYRGIQVLVAESARLHAAARLRGGFRSRRHLLRTTKLVSASLLVSAVERATAFGTAMESRNYDGRMPVATTENRGHAVVGAVLLALVAARWVV</sequence>
<feature type="transmembrane region" description="Helical" evidence="5">
    <location>
        <begin position="12"/>
        <end position="31"/>
    </location>
</feature>
<protein>
    <submittedName>
        <fullName evidence="6">CbiQ family ECF transporter T component</fullName>
    </submittedName>
</protein>
<dbReference type="PANTHER" id="PTHR43723:SF1">
    <property type="entry name" value="COBALT TRANSPORT PROTEIN CBIQ"/>
    <property type="match status" value="1"/>
</dbReference>
<keyword evidence="3 5" id="KW-1133">Transmembrane helix</keyword>
<dbReference type="AlphaFoldDB" id="A0A7J9SKE7"/>
<keyword evidence="7" id="KW-1185">Reference proteome</keyword>
<dbReference type="EMBL" id="JACKXD010000005">
    <property type="protein sequence ID" value="MBB6647405.1"/>
    <property type="molecule type" value="Genomic_DNA"/>
</dbReference>
<feature type="transmembrane region" description="Helical" evidence="5">
    <location>
        <begin position="38"/>
        <end position="56"/>
    </location>
</feature>
<dbReference type="InterPro" id="IPR003339">
    <property type="entry name" value="ABC/ECF_trnsptr_transmembrane"/>
</dbReference>
<evidence type="ECO:0000256" key="5">
    <source>
        <dbReference type="SAM" id="Phobius"/>
    </source>
</evidence>
<keyword evidence="4 5" id="KW-0472">Membrane</keyword>
<dbReference type="Proteomes" id="UP000546257">
    <property type="component" value="Unassembled WGS sequence"/>
</dbReference>
<feature type="transmembrane region" description="Helical" evidence="5">
    <location>
        <begin position="103"/>
        <end position="125"/>
    </location>
</feature>
<reference evidence="6 7" key="1">
    <citation type="submission" date="2020-08" db="EMBL/GenBank/DDBJ databases">
        <authorList>
            <person name="Seo M.-J."/>
        </authorList>
    </citation>
    <scope>NUCLEOTIDE SEQUENCE [LARGE SCALE GENOMIC DNA]</scope>
    <source>
        <strain evidence="6 7">MBLA0160</strain>
    </source>
</reference>
<dbReference type="GO" id="GO:0043190">
    <property type="term" value="C:ATP-binding cassette (ABC) transporter complex"/>
    <property type="evidence" value="ECO:0007669"/>
    <property type="project" value="TreeGrafter"/>
</dbReference>
<evidence type="ECO:0000256" key="3">
    <source>
        <dbReference type="ARBA" id="ARBA00022989"/>
    </source>
</evidence>
<dbReference type="PANTHER" id="PTHR43723">
    <property type="entry name" value="COBALT TRANSPORT PROTEIN CBIQ"/>
    <property type="match status" value="1"/>
</dbReference>
<evidence type="ECO:0000256" key="2">
    <source>
        <dbReference type="ARBA" id="ARBA00022692"/>
    </source>
</evidence>